<sequence length="402" mass="45010">MALSPLERIKLQRQVVDVRKQIKESTKPLEKIKLIKERMALYQQLGIGLKKQPAPEAPAVQTEIAKLSVKAPNKNVIFGFDGINGVNHPSWANKGSDSSLYREIIYTDTRSEIAAYVEIDSLRKGEKLKPNDVYFGDESLAQIKRQKVNAGRFEPTKSKREIERLENIAEQVADYVNGIFPLEYKGFTIDPAGSHYLVSNHVGSTITPAPLAEVIAKIDNGEIEKAIIARKQQLEDELAEMHANRKDRQALSMATDDDVQSVMHRIQNPRIRDDASGDAIDLTPAINAMAALNERKVKLTADQAEAIENEIKSYGRHNFTHAMRLELADNDKLTFGGTNTQADTDNSTNAMFEKYREGAFNGEEPEQFKRVMHQVYDLGMPVTEVSDGMVSWFKANPDQLAA</sequence>
<name>A0A090QXT2_9GAMM</name>
<evidence type="ECO:0000313" key="2">
    <source>
        <dbReference type="EMBL" id="GAL07975.1"/>
    </source>
</evidence>
<comment type="caution">
    <text evidence="2">The sequence shown here is derived from an EMBL/GenBank/DDBJ whole genome shotgun (WGS) entry which is preliminary data.</text>
</comment>
<keyword evidence="1" id="KW-0175">Coiled coil</keyword>
<dbReference type="EMBL" id="BBMN01000020">
    <property type="protein sequence ID" value="GAL07975.1"/>
    <property type="molecule type" value="Genomic_DNA"/>
</dbReference>
<evidence type="ECO:0000313" key="3">
    <source>
        <dbReference type="Proteomes" id="UP000029227"/>
    </source>
</evidence>
<dbReference type="AlphaFoldDB" id="A0A090QXT2"/>
<gene>
    <name evidence="2" type="ORF">JCM19237_355</name>
</gene>
<feature type="coiled-coil region" evidence="1">
    <location>
        <begin position="224"/>
        <end position="251"/>
    </location>
</feature>
<protein>
    <submittedName>
        <fullName evidence="2">Uncharacterized protein</fullName>
    </submittedName>
</protein>
<organism evidence="2 3">
    <name type="scientific">Photobacterium aphoticum</name>
    <dbReference type="NCBI Taxonomy" id="754436"/>
    <lineage>
        <taxon>Bacteria</taxon>
        <taxon>Pseudomonadati</taxon>
        <taxon>Pseudomonadota</taxon>
        <taxon>Gammaproteobacteria</taxon>
        <taxon>Vibrionales</taxon>
        <taxon>Vibrionaceae</taxon>
        <taxon>Photobacterium</taxon>
    </lineage>
</organism>
<reference evidence="2 3" key="1">
    <citation type="journal article" date="2014" name="Genome Announc.">
        <title>Draft Genome Sequences of Two Vibrionaceae Species, Vibrio ponticus C121 and Photobacterium aphoticum C119, Isolated as Coral Reef Microbiota.</title>
        <authorList>
            <person name="Al-saari N."/>
            <person name="Meirelles P.M."/>
            <person name="Mino S."/>
            <person name="Suda W."/>
            <person name="Oshima K."/>
            <person name="Hattori M."/>
            <person name="Ohkuma M."/>
            <person name="Thompson F.L."/>
            <person name="Gomez-Gil B."/>
            <person name="Sawabe T."/>
            <person name="Sawabe T."/>
        </authorList>
    </citation>
    <scope>NUCLEOTIDE SEQUENCE [LARGE SCALE GENOMIC DNA]</scope>
    <source>
        <strain evidence="2 3">JCM 19237</strain>
    </source>
</reference>
<accession>A0A090QXT2</accession>
<proteinExistence type="predicted"/>
<evidence type="ECO:0000256" key="1">
    <source>
        <dbReference type="SAM" id="Coils"/>
    </source>
</evidence>
<dbReference type="Proteomes" id="UP000029227">
    <property type="component" value="Unassembled WGS sequence"/>
</dbReference>